<accession>A0AA90TZW4</accession>
<comment type="caution">
    <text evidence="2">The sequence shown here is derived from an EMBL/GenBank/DDBJ whole genome shotgun (WGS) entry which is preliminary data.</text>
</comment>
<dbReference type="InterPro" id="IPR013783">
    <property type="entry name" value="Ig-like_fold"/>
</dbReference>
<dbReference type="RefSeq" id="WP_270095581.1">
    <property type="nucleotide sequence ID" value="NZ_JAQFFK010000001.1"/>
</dbReference>
<dbReference type="EMBL" id="JAVDQI010000006">
    <property type="protein sequence ID" value="MDR6223276.1"/>
    <property type="molecule type" value="Genomic_DNA"/>
</dbReference>
<dbReference type="Pfam" id="PF00963">
    <property type="entry name" value="Cohesin"/>
    <property type="match status" value="1"/>
</dbReference>
<dbReference type="SMART" id="SM00089">
    <property type="entry name" value="PKD"/>
    <property type="match status" value="1"/>
</dbReference>
<feature type="domain" description="PKD" evidence="1">
    <location>
        <begin position="152"/>
        <end position="234"/>
    </location>
</feature>
<dbReference type="Gene3D" id="2.60.40.10">
    <property type="entry name" value="Immunoglobulins"/>
    <property type="match status" value="1"/>
</dbReference>
<protein>
    <submittedName>
        <fullName evidence="2">PKD repeat protein</fullName>
    </submittedName>
</protein>
<proteinExistence type="predicted"/>
<dbReference type="SUPFAM" id="SSF49299">
    <property type="entry name" value="PKD domain"/>
    <property type="match status" value="1"/>
</dbReference>
<name>A0AA90TZW4_9EURY</name>
<dbReference type="GO" id="GO:0000272">
    <property type="term" value="P:polysaccharide catabolic process"/>
    <property type="evidence" value="ECO:0007669"/>
    <property type="project" value="InterPro"/>
</dbReference>
<dbReference type="InterPro" id="IPR008965">
    <property type="entry name" value="CBM2/CBM3_carb-bd_dom_sf"/>
</dbReference>
<dbReference type="Pfam" id="PF18911">
    <property type="entry name" value="PKD_4"/>
    <property type="match status" value="1"/>
</dbReference>
<dbReference type="CDD" id="cd08547">
    <property type="entry name" value="Type_II_cohesin"/>
    <property type="match status" value="1"/>
</dbReference>
<dbReference type="Gene3D" id="2.60.120.260">
    <property type="entry name" value="Galactose-binding domain-like"/>
    <property type="match status" value="1"/>
</dbReference>
<dbReference type="InterPro" id="IPR002102">
    <property type="entry name" value="Cohesin_dom"/>
</dbReference>
<dbReference type="CDD" id="cd00146">
    <property type="entry name" value="PKD"/>
    <property type="match status" value="1"/>
</dbReference>
<dbReference type="GO" id="GO:0030246">
    <property type="term" value="F:carbohydrate binding"/>
    <property type="evidence" value="ECO:0007669"/>
    <property type="project" value="InterPro"/>
</dbReference>
<keyword evidence="3" id="KW-1185">Reference proteome</keyword>
<dbReference type="InterPro" id="IPR035986">
    <property type="entry name" value="PKD_dom_sf"/>
</dbReference>
<dbReference type="PROSITE" id="PS50093">
    <property type="entry name" value="PKD"/>
    <property type="match status" value="1"/>
</dbReference>
<gene>
    <name evidence="2" type="ORF">J2750_001741</name>
</gene>
<sequence>MLVFGCFNSNAADVTLESSTQIATTGENFTIDVFVAPDTAIAGLQFDIDFDNSKIQVESVSEGILLSQNGASTFFNNGSIDNNAGTLSNVYGLILAPSSIIEPESFASITMSVKEQATSTSTICLKNVIISDPSGNPIDVLIKNTTLTINEAPVAVANGPSEVNEGDLISLDGSASSDPEESIVSYDWDFGDGNTGIGETTTHTYTIPNTYKVTLRVTDNYGLTDTDTTTVTVEEASSVPQEVFYDSFEQGEWNGLWTEDSQRDWYDSTQRSTEGRWSAGIDGRATDATLTSIPVDLNGKTSATITFSWYIESYLDKGEYLAFDVSTDGGATWNEKAILRGNVDTENTWHEESIAVIDIDSLKIQFRGKMSNSREDAFVDMVRVIAK</sequence>
<reference evidence="2 3" key="1">
    <citation type="submission" date="2023-07" db="EMBL/GenBank/DDBJ databases">
        <title>Genomic Encyclopedia of Type Strains, Phase IV (KMG-IV): sequencing the most valuable type-strain genomes for metagenomic binning, comparative biology and taxonomic classification.</title>
        <authorList>
            <person name="Goeker M."/>
        </authorList>
    </citation>
    <scope>NUCLEOTIDE SEQUENCE [LARGE SCALE GENOMIC DNA]</scope>
    <source>
        <strain evidence="2 3">DSM 17273</strain>
    </source>
</reference>
<organism evidence="2 3">
    <name type="scientific">Methanococcoides alaskense</name>
    <dbReference type="NCBI Taxonomy" id="325778"/>
    <lineage>
        <taxon>Archaea</taxon>
        <taxon>Methanobacteriati</taxon>
        <taxon>Methanobacteriota</taxon>
        <taxon>Stenosarchaea group</taxon>
        <taxon>Methanomicrobia</taxon>
        <taxon>Methanosarcinales</taxon>
        <taxon>Methanosarcinaceae</taxon>
        <taxon>Methanococcoides</taxon>
    </lineage>
</organism>
<dbReference type="SUPFAM" id="SSF49384">
    <property type="entry name" value="Carbohydrate-binding domain"/>
    <property type="match status" value="1"/>
</dbReference>
<evidence type="ECO:0000313" key="3">
    <source>
        <dbReference type="Proteomes" id="UP001185015"/>
    </source>
</evidence>
<dbReference type="Proteomes" id="UP001185015">
    <property type="component" value="Unassembled WGS sequence"/>
</dbReference>
<evidence type="ECO:0000313" key="2">
    <source>
        <dbReference type="EMBL" id="MDR6223276.1"/>
    </source>
</evidence>
<dbReference type="Gene3D" id="2.60.40.680">
    <property type="match status" value="1"/>
</dbReference>
<evidence type="ECO:0000259" key="1">
    <source>
        <dbReference type="PROSITE" id="PS50093"/>
    </source>
</evidence>
<dbReference type="AlphaFoldDB" id="A0AA90TZW4"/>
<dbReference type="InterPro" id="IPR022409">
    <property type="entry name" value="PKD/Chitinase_dom"/>
</dbReference>
<dbReference type="InterPro" id="IPR000601">
    <property type="entry name" value="PKD_dom"/>
</dbReference>